<protein>
    <recommendedName>
        <fullName evidence="2">LamG-like jellyroll fold domain-containing protein</fullName>
    </recommendedName>
</protein>
<evidence type="ECO:0008006" key="2">
    <source>
        <dbReference type="Google" id="ProtNLM"/>
    </source>
</evidence>
<gene>
    <name evidence="1" type="ORF">LCGC14_2031450</name>
</gene>
<accession>A0A0F9H826</accession>
<organism evidence="1">
    <name type="scientific">marine sediment metagenome</name>
    <dbReference type="NCBI Taxonomy" id="412755"/>
    <lineage>
        <taxon>unclassified sequences</taxon>
        <taxon>metagenomes</taxon>
        <taxon>ecological metagenomes</taxon>
    </lineage>
</organism>
<dbReference type="SUPFAM" id="SSF49899">
    <property type="entry name" value="Concanavalin A-like lectins/glucanases"/>
    <property type="match status" value="1"/>
</dbReference>
<dbReference type="Pfam" id="PF13385">
    <property type="entry name" value="Laminin_G_3"/>
    <property type="match status" value="1"/>
</dbReference>
<dbReference type="EMBL" id="LAZR01023649">
    <property type="protein sequence ID" value="KKL77785.1"/>
    <property type="molecule type" value="Genomic_DNA"/>
</dbReference>
<dbReference type="AlphaFoldDB" id="A0A0F9H826"/>
<proteinExistence type="predicted"/>
<sequence length="232" mass="26013">MAVLYDNISYNQEMLLDLPLREGIGTVTMDVAKPHHVVNLINTPTWTALDTDLMTLNFDGTTEYMECAGAVSADLNFMAGDYSAGGWFNWADSVHDSQILIARYEVSVSGWEVYLTEAGALRYLTLRHHHAAGLTTRTGAFSLGWAYGTNWHFGISRIGTTAYMYRNGRPVATTSDVLIDPETSAQDLNIGVRYTKDSNYFSNMRGRIIISGKALTAEEWLNMYEHQARWYA</sequence>
<name>A0A0F9H826_9ZZZZ</name>
<evidence type="ECO:0000313" key="1">
    <source>
        <dbReference type="EMBL" id="KKL77785.1"/>
    </source>
</evidence>
<comment type="caution">
    <text evidence="1">The sequence shown here is derived from an EMBL/GenBank/DDBJ whole genome shotgun (WGS) entry which is preliminary data.</text>
</comment>
<dbReference type="Gene3D" id="2.60.120.200">
    <property type="match status" value="1"/>
</dbReference>
<reference evidence="1" key="1">
    <citation type="journal article" date="2015" name="Nature">
        <title>Complex archaea that bridge the gap between prokaryotes and eukaryotes.</title>
        <authorList>
            <person name="Spang A."/>
            <person name="Saw J.H."/>
            <person name="Jorgensen S.L."/>
            <person name="Zaremba-Niedzwiedzka K."/>
            <person name="Martijn J."/>
            <person name="Lind A.E."/>
            <person name="van Eijk R."/>
            <person name="Schleper C."/>
            <person name="Guy L."/>
            <person name="Ettema T.J."/>
        </authorList>
    </citation>
    <scope>NUCLEOTIDE SEQUENCE</scope>
</reference>
<dbReference type="InterPro" id="IPR013320">
    <property type="entry name" value="ConA-like_dom_sf"/>
</dbReference>